<dbReference type="RefSeq" id="WP_089229320.1">
    <property type="nucleotide sequence ID" value="NZ_FZOF01000053.1"/>
</dbReference>
<feature type="domain" description="DUF6841" evidence="1">
    <location>
        <begin position="17"/>
        <end position="151"/>
    </location>
</feature>
<dbReference type="OrthoDB" id="8964216at2"/>
<dbReference type="Proteomes" id="UP000198280">
    <property type="component" value="Unassembled WGS sequence"/>
</dbReference>
<evidence type="ECO:0000313" key="3">
    <source>
        <dbReference type="Proteomes" id="UP000198280"/>
    </source>
</evidence>
<name>A0A239NXG3_9ACTN</name>
<protein>
    <recommendedName>
        <fullName evidence="1">DUF6841 domain-containing protein</fullName>
    </recommendedName>
</protein>
<dbReference type="Pfam" id="PF20795">
    <property type="entry name" value="DUF6841"/>
    <property type="match status" value="1"/>
</dbReference>
<evidence type="ECO:0000313" key="2">
    <source>
        <dbReference type="EMBL" id="SNT59133.1"/>
    </source>
</evidence>
<dbReference type="EMBL" id="FZOF01000053">
    <property type="protein sequence ID" value="SNT59133.1"/>
    <property type="molecule type" value="Genomic_DNA"/>
</dbReference>
<gene>
    <name evidence="2" type="ORF">SAMN05216252_15322</name>
</gene>
<dbReference type="InterPro" id="IPR049219">
    <property type="entry name" value="DUF6841"/>
</dbReference>
<dbReference type="AlphaFoldDB" id="A0A239NXG3"/>
<reference evidence="2 3" key="1">
    <citation type="submission" date="2017-06" db="EMBL/GenBank/DDBJ databases">
        <authorList>
            <person name="Kim H.J."/>
            <person name="Triplett B.A."/>
        </authorList>
    </citation>
    <scope>NUCLEOTIDE SEQUENCE [LARGE SCALE GENOMIC DNA]</scope>
    <source>
        <strain evidence="2 3">CGMCC 4.1858</strain>
    </source>
</reference>
<keyword evidence="3" id="KW-1185">Reference proteome</keyword>
<sequence length="165" mass="18062">MDLEQYRDDVARAAEGARDWFFHQYLYAWTAAAADPSAGPGPVLDYWVPPLSVSVDDPDPARAVHGWCTDPDSVLAYLAAQQEPLKAAGYTHTEVPDSRVTAYSSHSAGIEVIWSRRTADNTEIERLAVHFEVRRDGSGAWRVIAIAAHPTGADRIADAFVTVNP</sequence>
<accession>A0A239NXG3</accession>
<evidence type="ECO:0000259" key="1">
    <source>
        <dbReference type="Pfam" id="PF20795"/>
    </source>
</evidence>
<proteinExistence type="predicted"/>
<organism evidence="2 3">
    <name type="scientific">Actinacidiphila glaucinigra</name>
    <dbReference type="NCBI Taxonomy" id="235986"/>
    <lineage>
        <taxon>Bacteria</taxon>
        <taxon>Bacillati</taxon>
        <taxon>Actinomycetota</taxon>
        <taxon>Actinomycetes</taxon>
        <taxon>Kitasatosporales</taxon>
        <taxon>Streptomycetaceae</taxon>
        <taxon>Actinacidiphila</taxon>
    </lineage>
</organism>